<name>A0ABD2NF23_9CUCU</name>
<protein>
    <submittedName>
        <fullName evidence="1">Uncharacterized protein</fullName>
    </submittedName>
</protein>
<gene>
    <name evidence="1" type="ORF">HHI36_012604</name>
</gene>
<sequence>MHSTIRWNFRLKINDFNDFSSAVQEANSSQKYLHKMKVQDLLKEDLKGYKSAAKLNKLQPKPHLSDFVSVLFEKGENCLQFENDYSVPYQELNYLTAATYKHGRPKPELKTDARGIECENVCNQLFPKIVLYFGGVCQSLIPSSQ</sequence>
<evidence type="ECO:0000313" key="2">
    <source>
        <dbReference type="Proteomes" id="UP001516400"/>
    </source>
</evidence>
<keyword evidence="2" id="KW-1185">Reference proteome</keyword>
<dbReference type="Proteomes" id="UP001516400">
    <property type="component" value="Unassembled WGS sequence"/>
</dbReference>
<dbReference type="AlphaFoldDB" id="A0ABD2NF23"/>
<evidence type="ECO:0000313" key="1">
    <source>
        <dbReference type="EMBL" id="KAL3277253.1"/>
    </source>
</evidence>
<accession>A0ABD2NF23</accession>
<reference evidence="1 2" key="1">
    <citation type="journal article" date="2021" name="BMC Biol.">
        <title>Horizontally acquired antibacterial genes associated with adaptive radiation of ladybird beetles.</title>
        <authorList>
            <person name="Li H.S."/>
            <person name="Tang X.F."/>
            <person name="Huang Y.H."/>
            <person name="Xu Z.Y."/>
            <person name="Chen M.L."/>
            <person name="Du X.Y."/>
            <person name="Qiu B.Y."/>
            <person name="Chen P.T."/>
            <person name="Zhang W."/>
            <person name="Slipinski A."/>
            <person name="Escalona H.E."/>
            <person name="Waterhouse R.M."/>
            <person name="Zwick A."/>
            <person name="Pang H."/>
        </authorList>
    </citation>
    <scope>NUCLEOTIDE SEQUENCE [LARGE SCALE GENOMIC DNA]</scope>
    <source>
        <strain evidence="1">SYSU2018</strain>
    </source>
</reference>
<proteinExistence type="predicted"/>
<comment type="caution">
    <text evidence="1">The sequence shown here is derived from an EMBL/GenBank/DDBJ whole genome shotgun (WGS) entry which is preliminary data.</text>
</comment>
<dbReference type="EMBL" id="JABFTP020000103">
    <property type="protein sequence ID" value="KAL3277253.1"/>
    <property type="molecule type" value="Genomic_DNA"/>
</dbReference>
<organism evidence="1 2">
    <name type="scientific">Cryptolaemus montrouzieri</name>
    <dbReference type="NCBI Taxonomy" id="559131"/>
    <lineage>
        <taxon>Eukaryota</taxon>
        <taxon>Metazoa</taxon>
        <taxon>Ecdysozoa</taxon>
        <taxon>Arthropoda</taxon>
        <taxon>Hexapoda</taxon>
        <taxon>Insecta</taxon>
        <taxon>Pterygota</taxon>
        <taxon>Neoptera</taxon>
        <taxon>Endopterygota</taxon>
        <taxon>Coleoptera</taxon>
        <taxon>Polyphaga</taxon>
        <taxon>Cucujiformia</taxon>
        <taxon>Coccinelloidea</taxon>
        <taxon>Coccinellidae</taxon>
        <taxon>Scymninae</taxon>
        <taxon>Scymnini</taxon>
        <taxon>Cryptolaemus</taxon>
    </lineage>
</organism>